<dbReference type="GO" id="GO:0005975">
    <property type="term" value="P:carbohydrate metabolic process"/>
    <property type="evidence" value="ECO:0007669"/>
    <property type="project" value="InterPro"/>
</dbReference>
<dbReference type="SUPFAM" id="SSF51445">
    <property type="entry name" value="(Trans)glycosidases"/>
    <property type="match status" value="1"/>
</dbReference>
<dbReference type="AlphaFoldDB" id="A0A4R5YFC3"/>
<dbReference type="EMBL" id="SMZX01000002">
    <property type="protein sequence ID" value="TDL43526.1"/>
    <property type="molecule type" value="Genomic_DNA"/>
</dbReference>
<proteinExistence type="inferred from homology"/>
<comment type="caution">
    <text evidence="5">The sequence shown here is derived from an EMBL/GenBank/DDBJ whole genome shotgun (WGS) entry which is preliminary data.</text>
</comment>
<accession>A0A4R5YFC3</accession>
<name>A0A4R5YFC3_9MICO</name>
<evidence type="ECO:0000256" key="1">
    <source>
        <dbReference type="ARBA" id="ARBA00009743"/>
    </source>
</evidence>
<protein>
    <recommendedName>
        <fullName evidence="4">Alpha-galactosidase</fullName>
        <ecNumber evidence="4">3.2.1.22</ecNumber>
    </recommendedName>
    <alternativeName>
        <fullName evidence="4">Melibiase</fullName>
    </alternativeName>
</protein>
<dbReference type="GO" id="GO:0004557">
    <property type="term" value="F:alpha-galactosidase activity"/>
    <property type="evidence" value="ECO:0007669"/>
    <property type="project" value="UniProtKB-EC"/>
</dbReference>
<reference evidence="5 6" key="1">
    <citation type="submission" date="2019-03" db="EMBL/GenBank/DDBJ databases">
        <title>Genome Sequencing and Assembly of Various Microbes Isolated from Partially Reclaimed Soil and Acid Mine Drainage (AMD) Site.</title>
        <authorList>
            <person name="Steinbock B."/>
            <person name="Bechtold R."/>
            <person name="Sevigny J.L."/>
            <person name="Thomas D."/>
            <person name="Cuthill L.R."/>
            <person name="Aveiro Johannsen E.J."/>
            <person name="Thomas K."/>
            <person name="Ghosh A."/>
        </authorList>
    </citation>
    <scope>NUCLEOTIDE SEQUENCE [LARGE SCALE GENOMIC DNA]</scope>
    <source>
        <strain evidence="5 6">F-B2</strain>
    </source>
</reference>
<gene>
    <name evidence="5" type="ORF">E2R54_09900</name>
</gene>
<evidence type="ECO:0000313" key="5">
    <source>
        <dbReference type="EMBL" id="TDL43526.1"/>
    </source>
</evidence>
<dbReference type="InterPro" id="IPR013785">
    <property type="entry name" value="Aldolase_TIM"/>
</dbReference>
<keyword evidence="2 4" id="KW-0378">Hydrolase</keyword>
<keyword evidence="4" id="KW-1015">Disulfide bond</keyword>
<dbReference type="EC" id="3.2.1.22" evidence="4"/>
<evidence type="ECO:0000313" key="6">
    <source>
        <dbReference type="Proteomes" id="UP000295633"/>
    </source>
</evidence>
<dbReference type="RefSeq" id="WP_133399621.1">
    <property type="nucleotide sequence ID" value="NZ_SMZX01000002.1"/>
</dbReference>
<dbReference type="STRING" id="273677.BW34_00417"/>
<dbReference type="InterPro" id="IPR013780">
    <property type="entry name" value="Glyco_hydro_b"/>
</dbReference>
<evidence type="ECO:0000256" key="2">
    <source>
        <dbReference type="ARBA" id="ARBA00022801"/>
    </source>
</evidence>
<evidence type="ECO:0000256" key="4">
    <source>
        <dbReference type="RuleBase" id="RU361168"/>
    </source>
</evidence>
<dbReference type="PANTHER" id="PTHR11452:SF42">
    <property type="entry name" value="ALPHA-GALACTOSIDASE"/>
    <property type="match status" value="1"/>
</dbReference>
<sequence>MVLARPERPPMGWNSWDCFGTTVTEAEVLANARFMAENLRDAGWDTIVIDADWADPDARSHGYNDDARLHLDPYGRLLPDPVRFPSSAGGAGFAPLAEQIHAMGLRLGLHVMRGIPRRALAERMLLHGTSTPLSDIADPANDCEWNPHFVGIDHGHPDAAAYYRSTVALYDSWGIDLIKADDMLWPYQERDITAYSEAVHAAQREIVLSLSPGRDLSAAHVEHLAEHASMWRICDDVWDRWDDVLDNLGRMARWAPHARRGAWPDADMLPLGRIGIRAERGEPRDDALTAAQRRSLLTLWTVARSPLMFGGDLPSTDPATIELIRNPALADLLARADRSGEIRREHGLVLWQATGGGTTWIAAVNTTDDDLTATLDTRDLGLGAEPATIVDVWTGQPVPARPGRTGATTTRGVAPDSHAIDLSLLPHASVFWRHDR</sequence>
<dbReference type="InterPro" id="IPR002241">
    <property type="entry name" value="Glyco_hydro_27"/>
</dbReference>
<dbReference type="InterPro" id="IPR017853">
    <property type="entry name" value="GH"/>
</dbReference>
<comment type="catalytic activity">
    <reaction evidence="4">
        <text>Hydrolysis of terminal, non-reducing alpha-D-galactose residues in alpha-D-galactosides, including galactose oligosaccharides, galactomannans and galactolipids.</text>
        <dbReference type="EC" id="3.2.1.22"/>
    </reaction>
</comment>
<dbReference type="Gene3D" id="3.20.20.70">
    <property type="entry name" value="Aldolase class I"/>
    <property type="match status" value="1"/>
</dbReference>
<organism evidence="5 6">
    <name type="scientific">Microbacterium oleivorans</name>
    <dbReference type="NCBI Taxonomy" id="273677"/>
    <lineage>
        <taxon>Bacteria</taxon>
        <taxon>Bacillati</taxon>
        <taxon>Actinomycetota</taxon>
        <taxon>Actinomycetes</taxon>
        <taxon>Micrococcales</taxon>
        <taxon>Microbacteriaceae</taxon>
        <taxon>Microbacterium</taxon>
    </lineage>
</organism>
<dbReference type="PRINTS" id="PR00740">
    <property type="entry name" value="GLHYDRLASE27"/>
</dbReference>
<dbReference type="Pfam" id="PF16499">
    <property type="entry name" value="Melibiase_2"/>
    <property type="match status" value="1"/>
</dbReference>
<comment type="similarity">
    <text evidence="1 4">Belongs to the glycosyl hydrolase 27 family.</text>
</comment>
<dbReference type="PANTHER" id="PTHR11452">
    <property type="entry name" value="ALPHA-GALACTOSIDASE/ALPHA-N-ACETYLGALACTOSAMINIDASE"/>
    <property type="match status" value="1"/>
</dbReference>
<dbReference type="Proteomes" id="UP000295633">
    <property type="component" value="Unassembled WGS sequence"/>
</dbReference>
<evidence type="ECO:0000256" key="3">
    <source>
        <dbReference type="ARBA" id="ARBA00023295"/>
    </source>
</evidence>
<dbReference type="Gene3D" id="2.60.40.1180">
    <property type="entry name" value="Golgi alpha-mannosidase II"/>
    <property type="match status" value="1"/>
</dbReference>
<dbReference type="CDD" id="cd14792">
    <property type="entry name" value="GH27"/>
    <property type="match status" value="1"/>
</dbReference>
<keyword evidence="3 4" id="KW-0326">Glycosidase</keyword>